<proteinExistence type="predicted"/>
<sequence>MGGDSGRAVLIVLASAPSTLTRPCLLSPVTSAKPFTFSVSAVLSSADSWSCDTFTSPLYMNSTMALRSM</sequence>
<organism evidence="1">
    <name type="scientific">Ixodes ricinus</name>
    <name type="common">Common tick</name>
    <name type="synonym">Acarus ricinus</name>
    <dbReference type="NCBI Taxonomy" id="34613"/>
    <lineage>
        <taxon>Eukaryota</taxon>
        <taxon>Metazoa</taxon>
        <taxon>Ecdysozoa</taxon>
        <taxon>Arthropoda</taxon>
        <taxon>Chelicerata</taxon>
        <taxon>Arachnida</taxon>
        <taxon>Acari</taxon>
        <taxon>Parasitiformes</taxon>
        <taxon>Ixodida</taxon>
        <taxon>Ixodoidea</taxon>
        <taxon>Ixodidae</taxon>
        <taxon>Ixodinae</taxon>
        <taxon>Ixodes</taxon>
    </lineage>
</organism>
<accession>A0A6B0U8Y2</accession>
<reference evidence="1" key="1">
    <citation type="submission" date="2019-12" db="EMBL/GenBank/DDBJ databases">
        <title>An insight into the sialome of adult female Ixodes ricinus ticks feeding for 6 days.</title>
        <authorList>
            <person name="Perner J."/>
            <person name="Ribeiro J.M.C."/>
        </authorList>
    </citation>
    <scope>NUCLEOTIDE SEQUENCE</scope>
    <source>
        <strain evidence="1">Semi-engorged</strain>
        <tissue evidence="1">Salivary glands</tissue>
    </source>
</reference>
<name>A0A6B0U8Y2_IXORI</name>
<dbReference type="EMBL" id="GIFC01000400">
    <property type="protein sequence ID" value="MXU82483.1"/>
    <property type="molecule type" value="Transcribed_RNA"/>
</dbReference>
<evidence type="ECO:0000313" key="1">
    <source>
        <dbReference type="EMBL" id="MXU82483.1"/>
    </source>
</evidence>
<protein>
    <submittedName>
        <fullName evidence="1">Putative secreted protein</fullName>
    </submittedName>
</protein>
<dbReference type="AlphaFoldDB" id="A0A6B0U8Y2"/>